<evidence type="ECO:0000256" key="7">
    <source>
        <dbReference type="PROSITE-ProRule" id="PRU00042"/>
    </source>
</evidence>
<evidence type="ECO:0000256" key="6">
    <source>
        <dbReference type="ARBA" id="ARBA00071306"/>
    </source>
</evidence>
<accession>A0A8S9WX71</accession>
<keyword evidence="12" id="KW-1185">Reference proteome</keyword>
<keyword evidence="7" id="KW-0863">Zinc-finger</keyword>
<dbReference type="PROSITE" id="PS00028">
    <property type="entry name" value="ZINC_FINGER_C2H2_1"/>
    <property type="match status" value="1"/>
</dbReference>
<reference evidence="11" key="1">
    <citation type="journal article" date="2021" name="Mol. Ecol. Resour.">
        <title>Apolygus lucorum genome provides insights into omnivorousness and mesophyll feeding.</title>
        <authorList>
            <person name="Liu Y."/>
            <person name="Liu H."/>
            <person name="Wang H."/>
            <person name="Huang T."/>
            <person name="Liu B."/>
            <person name="Yang B."/>
            <person name="Yin L."/>
            <person name="Li B."/>
            <person name="Zhang Y."/>
            <person name="Zhang S."/>
            <person name="Jiang F."/>
            <person name="Zhang X."/>
            <person name="Ren Y."/>
            <person name="Wang B."/>
            <person name="Wang S."/>
            <person name="Lu Y."/>
            <person name="Wu K."/>
            <person name="Fan W."/>
            <person name="Wang G."/>
        </authorList>
    </citation>
    <scope>NUCLEOTIDE SEQUENCE</scope>
    <source>
        <strain evidence="11">12Hb</strain>
    </source>
</reference>
<comment type="caution">
    <text evidence="11">The sequence shown here is derived from an EMBL/GenBank/DDBJ whole genome shotgun (WGS) entry which is preliminary data.</text>
</comment>
<name>A0A8S9WX71_APOLU</name>
<proteinExistence type="inferred from homology"/>
<dbReference type="FunFam" id="3.30.780.10:FF:000010">
    <property type="entry name" value="Protein translation factor SUI1"/>
    <property type="match status" value="1"/>
</dbReference>
<dbReference type="GO" id="GO:0006417">
    <property type="term" value="P:regulation of translation"/>
    <property type="evidence" value="ECO:0007669"/>
    <property type="project" value="UniProtKB-KW"/>
</dbReference>
<evidence type="ECO:0000256" key="1">
    <source>
        <dbReference type="ARBA" id="ARBA00003130"/>
    </source>
</evidence>
<dbReference type="PROSITE" id="PS50157">
    <property type="entry name" value="ZINC_FINGER_C2H2_2"/>
    <property type="match status" value="2"/>
</dbReference>
<dbReference type="InterPro" id="IPR001950">
    <property type="entry name" value="SUI1"/>
</dbReference>
<dbReference type="EMBL" id="WIXP02000013">
    <property type="protein sequence ID" value="KAF6201273.1"/>
    <property type="molecule type" value="Genomic_DNA"/>
</dbReference>
<dbReference type="AlphaFoldDB" id="A0A8S9WX71"/>
<dbReference type="InterPro" id="IPR036877">
    <property type="entry name" value="SUI1_dom_sf"/>
</dbReference>
<dbReference type="SUPFAM" id="SSF57667">
    <property type="entry name" value="beta-beta-alpha zinc fingers"/>
    <property type="match status" value="2"/>
</dbReference>
<dbReference type="Proteomes" id="UP000466442">
    <property type="component" value="Unassembled WGS sequence"/>
</dbReference>
<dbReference type="InterPro" id="IPR036236">
    <property type="entry name" value="Znf_C2H2_sf"/>
</dbReference>
<dbReference type="PROSITE" id="PS50296">
    <property type="entry name" value="SUI1"/>
    <property type="match status" value="1"/>
</dbReference>
<dbReference type="Pfam" id="PF01253">
    <property type="entry name" value="SUI1"/>
    <property type="match status" value="1"/>
</dbReference>
<evidence type="ECO:0000256" key="8">
    <source>
        <dbReference type="SAM" id="MobiDB-lite"/>
    </source>
</evidence>
<comment type="function">
    <text evidence="1">Probably involved in translation.</text>
</comment>
<sequence length="1091" mass="123189">MSIQNLNTFDPFADAIKGSDDDVQDGLVHIRIQQRNGRKTLTTVQGLSSEYDLKKIVRACKKEFACNGTVIDHQEYGEVLQLQGDQRENICQWLTKTGLAKPDQLKVHGNYPKQVVTIKSLSLIDMEDILAIDLVHGSIDNGSFLVDLTGDEYVDPDFLVSEEIHRWDEFDDKKTVPILNEDQLCEECAQNGYVKSELNEEEAEILSLNDHAMEDVDHIGNEGTASEETKPLKKSTSAPYEATPSLDWDNKVVCKDRVENEIVKSELDGKCNSKCAESIHGAEQVLAVCNTGKSDFTQLLDDATSFFTTICKDEDSDSEDSVEVSPVTPKEEQNLSFDEVIIADESGCETKLVRVDPNDSIDVKFIECDPGLSDCTPVLSTRNQNVEADCEDSREVNPSSPKEEQISLFEEVITITTKDEGSSFESKLFQLDPSLTTNNPSLTTYDPFMIEPTVSLEETPELLKYLKRSFETNSSSHQDQFGLPAHVEGQEGLTLQDSSDGSQSRIIKEDLAQLYETLGNNFSNSCLESPEIILSSTSPAPLVNFHGTLEHSDLQVIGMEEEDKCLPKIELPSVDGQRYEPMIIVRPKFSKPPSSKQIVVLRNGHNNQELECCNNVLEDVTKNQPLPDPTKKRQNKKKNEELEAREIRRWQRKEVVEAMNLRPRKTNNTVSHQTAQSVIKAVMMKSPNPKHAGPTKRRGRPRKTYWPRKVKCDSSTLSANSDAFIPSDTSGEGTTSYNKTPAQSAVLIPKIKTEPATLWINPTPSCSSSSELKPAILVVDMNAHRSEESSRQIKTEPATLVFPRKRWSVNSLDVQSENFPPNFQNPIMNGKENSSFLDSYVKFEKEFQRGGSSKRRAASDLTNILNGSSCRSQTLDLSSSFEQNPKRRKHLKIKTEAMDLPLPKADHLRGETEVVNPDPELCVISKIPRKRVRYAKEEYCCRICEYRCTVKSSFLKHVSHHMDGPYVNAMYSCDVCGLDFQADKDKNIHIQVEHKEGNEFRCDMCHFKTGQLKKLVQHRRKHTMEKPHQCSMCDYSSTRRDNLHSHARRIHSQPRMYGDTFTQPLINWNFVKSKMPPLTGDVNHNLVKNFQ</sequence>
<evidence type="ECO:0000256" key="4">
    <source>
        <dbReference type="ARBA" id="ARBA00022917"/>
    </source>
</evidence>
<dbReference type="Gene3D" id="3.30.780.10">
    <property type="entry name" value="SUI1-like domain"/>
    <property type="match status" value="1"/>
</dbReference>
<dbReference type="GO" id="GO:0008270">
    <property type="term" value="F:zinc ion binding"/>
    <property type="evidence" value="ECO:0007669"/>
    <property type="project" value="UniProtKB-KW"/>
</dbReference>
<keyword evidence="3" id="KW-0810">Translation regulation</keyword>
<gene>
    <name evidence="11" type="ORF">GE061_005720</name>
</gene>
<evidence type="ECO:0000313" key="11">
    <source>
        <dbReference type="EMBL" id="KAF6201273.1"/>
    </source>
</evidence>
<dbReference type="NCBIfam" id="TIGR01160">
    <property type="entry name" value="SUI1_MOF2"/>
    <property type="match status" value="1"/>
</dbReference>
<evidence type="ECO:0000256" key="5">
    <source>
        <dbReference type="ARBA" id="ARBA00042714"/>
    </source>
</evidence>
<evidence type="ECO:0000256" key="3">
    <source>
        <dbReference type="ARBA" id="ARBA00022845"/>
    </source>
</evidence>
<feature type="region of interest" description="Disordered" evidence="8">
    <location>
        <begin position="620"/>
        <end position="644"/>
    </location>
</feature>
<evidence type="ECO:0000259" key="9">
    <source>
        <dbReference type="PROSITE" id="PS50157"/>
    </source>
</evidence>
<evidence type="ECO:0000313" key="12">
    <source>
        <dbReference type="Proteomes" id="UP000466442"/>
    </source>
</evidence>
<dbReference type="Gene3D" id="3.30.160.60">
    <property type="entry name" value="Classic Zinc Finger"/>
    <property type="match status" value="2"/>
</dbReference>
<keyword evidence="4" id="KW-0648">Protein biosynthesis</keyword>
<dbReference type="SUPFAM" id="SSF55159">
    <property type="entry name" value="eIF1-like"/>
    <property type="match status" value="1"/>
</dbReference>
<keyword evidence="7" id="KW-0479">Metal-binding</keyword>
<feature type="domain" description="C2H2-type" evidence="9">
    <location>
        <begin position="1000"/>
        <end position="1027"/>
    </location>
</feature>
<dbReference type="GO" id="GO:0003743">
    <property type="term" value="F:translation initiation factor activity"/>
    <property type="evidence" value="ECO:0007669"/>
    <property type="project" value="InterPro"/>
</dbReference>
<evidence type="ECO:0000259" key="10">
    <source>
        <dbReference type="PROSITE" id="PS50296"/>
    </source>
</evidence>
<feature type="domain" description="C2H2-type" evidence="9">
    <location>
        <begin position="1028"/>
        <end position="1056"/>
    </location>
</feature>
<feature type="domain" description="SUI1" evidence="10">
    <location>
        <begin position="28"/>
        <end position="98"/>
    </location>
</feature>
<organism evidence="11 12">
    <name type="scientific">Apolygus lucorum</name>
    <name type="common">Small green plant bug</name>
    <name type="synonym">Lygocoris lucorum</name>
    <dbReference type="NCBI Taxonomy" id="248454"/>
    <lineage>
        <taxon>Eukaryota</taxon>
        <taxon>Metazoa</taxon>
        <taxon>Ecdysozoa</taxon>
        <taxon>Arthropoda</taxon>
        <taxon>Hexapoda</taxon>
        <taxon>Insecta</taxon>
        <taxon>Pterygota</taxon>
        <taxon>Neoptera</taxon>
        <taxon>Paraneoptera</taxon>
        <taxon>Hemiptera</taxon>
        <taxon>Heteroptera</taxon>
        <taxon>Panheteroptera</taxon>
        <taxon>Cimicomorpha</taxon>
        <taxon>Miridae</taxon>
        <taxon>Mirini</taxon>
        <taxon>Apolygus</taxon>
    </lineage>
</organism>
<dbReference type="OrthoDB" id="10248435at2759"/>
<evidence type="ECO:0000256" key="2">
    <source>
        <dbReference type="ARBA" id="ARBA00005422"/>
    </source>
</evidence>
<dbReference type="InterPro" id="IPR013087">
    <property type="entry name" value="Znf_C2H2_type"/>
</dbReference>
<protein>
    <recommendedName>
        <fullName evidence="6">Eukaryotic translation initiation factor eIF1</fullName>
    </recommendedName>
    <alternativeName>
        <fullName evidence="5">Protein translation factor SUI1 homolog</fullName>
    </alternativeName>
</protein>
<keyword evidence="7" id="KW-0862">Zinc</keyword>
<dbReference type="InterPro" id="IPR005874">
    <property type="entry name" value="SUI1_euk"/>
</dbReference>
<dbReference type="PANTHER" id="PTHR10388">
    <property type="entry name" value="EUKARYOTIC TRANSLATION INITIATION FACTOR SUI1"/>
    <property type="match status" value="1"/>
</dbReference>
<dbReference type="CDD" id="cd11566">
    <property type="entry name" value="eIF1_SUI1"/>
    <property type="match status" value="1"/>
</dbReference>
<feature type="region of interest" description="Disordered" evidence="8">
    <location>
        <begin position="222"/>
        <end position="241"/>
    </location>
</feature>
<comment type="similarity">
    <text evidence="2">Belongs to the SUI1 family.</text>
</comment>
<dbReference type="SMART" id="SM00355">
    <property type="entry name" value="ZnF_C2H2"/>
    <property type="match status" value="4"/>
</dbReference>